<sequence length="66" mass="7500">MGGANKDFTTFLSATLHRSASREAAYAIAQHENCPQWQRICSIFYIPVLAGKITFLFPEYSKWLDS</sequence>
<accession>A0ABR1C0V6</accession>
<keyword evidence="2" id="KW-1185">Reference proteome</keyword>
<organism evidence="1 2">
    <name type="scientific">Necator americanus</name>
    <name type="common">Human hookworm</name>
    <dbReference type="NCBI Taxonomy" id="51031"/>
    <lineage>
        <taxon>Eukaryota</taxon>
        <taxon>Metazoa</taxon>
        <taxon>Ecdysozoa</taxon>
        <taxon>Nematoda</taxon>
        <taxon>Chromadorea</taxon>
        <taxon>Rhabditida</taxon>
        <taxon>Rhabditina</taxon>
        <taxon>Rhabditomorpha</taxon>
        <taxon>Strongyloidea</taxon>
        <taxon>Ancylostomatidae</taxon>
        <taxon>Bunostominae</taxon>
        <taxon>Necator</taxon>
    </lineage>
</organism>
<evidence type="ECO:0000313" key="2">
    <source>
        <dbReference type="Proteomes" id="UP001303046"/>
    </source>
</evidence>
<gene>
    <name evidence="1" type="primary">Necator_chrI.g3585</name>
    <name evidence="1" type="ORF">RB195_007456</name>
</gene>
<proteinExistence type="predicted"/>
<dbReference type="Proteomes" id="UP001303046">
    <property type="component" value="Unassembled WGS sequence"/>
</dbReference>
<protein>
    <submittedName>
        <fullName evidence="1">Uncharacterized protein</fullName>
    </submittedName>
</protein>
<evidence type="ECO:0000313" key="1">
    <source>
        <dbReference type="EMBL" id="KAK6730998.1"/>
    </source>
</evidence>
<name>A0ABR1C0V6_NECAM</name>
<reference evidence="1 2" key="1">
    <citation type="submission" date="2023-08" db="EMBL/GenBank/DDBJ databases">
        <title>A Necator americanus chromosomal reference genome.</title>
        <authorList>
            <person name="Ilik V."/>
            <person name="Petrzelkova K.J."/>
            <person name="Pardy F."/>
            <person name="Fuh T."/>
            <person name="Niatou-Singa F.S."/>
            <person name="Gouil Q."/>
            <person name="Baker L."/>
            <person name="Ritchie M.E."/>
            <person name="Jex A.R."/>
            <person name="Gazzola D."/>
            <person name="Li H."/>
            <person name="Toshio Fujiwara R."/>
            <person name="Zhan B."/>
            <person name="Aroian R.V."/>
            <person name="Pafco B."/>
            <person name="Schwarz E.M."/>
        </authorList>
    </citation>
    <scope>NUCLEOTIDE SEQUENCE [LARGE SCALE GENOMIC DNA]</scope>
    <source>
        <strain evidence="1 2">Aroian</strain>
        <tissue evidence="1">Whole animal</tissue>
    </source>
</reference>
<dbReference type="EMBL" id="JAVFWL010000001">
    <property type="protein sequence ID" value="KAK6730998.1"/>
    <property type="molecule type" value="Genomic_DNA"/>
</dbReference>
<comment type="caution">
    <text evidence="1">The sequence shown here is derived from an EMBL/GenBank/DDBJ whole genome shotgun (WGS) entry which is preliminary data.</text>
</comment>